<organism evidence="2 3">
    <name type="scientific">Candidatus Blautia faecavium</name>
    <dbReference type="NCBI Taxonomy" id="2838487"/>
    <lineage>
        <taxon>Bacteria</taxon>
        <taxon>Bacillati</taxon>
        <taxon>Bacillota</taxon>
        <taxon>Clostridia</taxon>
        <taxon>Lachnospirales</taxon>
        <taxon>Lachnospiraceae</taxon>
        <taxon>Blautia</taxon>
    </lineage>
</organism>
<comment type="caution">
    <text evidence="2">The sequence shown here is derived from an EMBL/GenBank/DDBJ whole genome shotgun (WGS) entry which is preliminary data.</text>
</comment>
<feature type="region of interest" description="Disordered" evidence="1">
    <location>
        <begin position="223"/>
        <end position="257"/>
    </location>
</feature>
<dbReference type="Proteomes" id="UP000823842">
    <property type="component" value="Unassembled WGS sequence"/>
</dbReference>
<dbReference type="AlphaFoldDB" id="A0A9D2RXG9"/>
<protein>
    <submittedName>
        <fullName evidence="2">Uncharacterized protein</fullName>
    </submittedName>
</protein>
<reference evidence="2" key="1">
    <citation type="journal article" date="2021" name="PeerJ">
        <title>Extensive microbial diversity within the chicken gut microbiome revealed by metagenomics and culture.</title>
        <authorList>
            <person name="Gilroy R."/>
            <person name="Ravi A."/>
            <person name="Getino M."/>
            <person name="Pursley I."/>
            <person name="Horton D.L."/>
            <person name="Alikhan N.F."/>
            <person name="Baker D."/>
            <person name="Gharbi K."/>
            <person name="Hall N."/>
            <person name="Watson M."/>
            <person name="Adriaenssens E.M."/>
            <person name="Foster-Nyarko E."/>
            <person name="Jarju S."/>
            <person name="Secka A."/>
            <person name="Antonio M."/>
            <person name="Oren A."/>
            <person name="Chaudhuri R.R."/>
            <person name="La Ragione R."/>
            <person name="Hildebrand F."/>
            <person name="Pallen M.J."/>
        </authorList>
    </citation>
    <scope>NUCLEOTIDE SEQUENCE</scope>
    <source>
        <strain evidence="2">ChiSjej1B19-5720</strain>
    </source>
</reference>
<accession>A0A9D2RXG9</accession>
<proteinExistence type="predicted"/>
<evidence type="ECO:0000313" key="3">
    <source>
        <dbReference type="Proteomes" id="UP000823842"/>
    </source>
</evidence>
<dbReference type="EMBL" id="DWYZ01000247">
    <property type="protein sequence ID" value="HJB29716.1"/>
    <property type="molecule type" value="Genomic_DNA"/>
</dbReference>
<name>A0A9D2RXG9_9FIRM</name>
<evidence type="ECO:0000313" key="2">
    <source>
        <dbReference type="EMBL" id="HJB29716.1"/>
    </source>
</evidence>
<reference evidence="2" key="2">
    <citation type="submission" date="2021-04" db="EMBL/GenBank/DDBJ databases">
        <authorList>
            <person name="Gilroy R."/>
        </authorList>
    </citation>
    <scope>NUCLEOTIDE SEQUENCE</scope>
    <source>
        <strain evidence="2">ChiSjej1B19-5720</strain>
    </source>
</reference>
<sequence length="406" mass="45298">MAQKLKNLKVTKVDFVDAGANPRADIKLFKRKAPEAAEIVHKAAEEDKLADSVAKKIADALAGIFKRTKIEKEGAETFKETMNTVNTEKIRDEIWSVCYALQRSLCSIVSDEELDSLEMLNMMKESIDDFRNQAKGYASIWAAGETAEIQKNFDAPDKGEFPMLITAHDSLGELIEKARIEKGELEEMVKIDKSKMTPEERAAYEEIIKKYAVDDTELVEKKDPVKPGENEEEIEEETEKACGTKKPTKKSVSTDEIESQEDIYKGLHPAVKAEIESLRKFREDAEERELHEVAKRYAIIGKKEEELFPVLKNLKAAGGTAYSDMIATMDAMTETMKNSGVFSEIGKSGGYGNPASIAKSASETKIDVIAKSYIEKDPSMSYVEAVSKAWENNPELMAAYDEEAGF</sequence>
<gene>
    <name evidence="2" type="ORF">IAA06_13130</name>
</gene>
<evidence type="ECO:0000256" key="1">
    <source>
        <dbReference type="SAM" id="MobiDB-lite"/>
    </source>
</evidence>